<dbReference type="RefSeq" id="WP_066322522.1">
    <property type="nucleotide sequence ID" value="NZ_CP015438.1"/>
</dbReference>
<sequence>MKARCIANTGKDISEKALNIGYSTETVFELEIGRVYTVYGVCLWRDSLHYLIKGEEHNYPSWYPSELFDVSDRLLPVEWYYDYFKAFDITAIWGYKELVEDDSHFDGLMERDNKALEVFLKRKQEIDGYI</sequence>
<organism evidence="1 2">
    <name type="scientific">Anoxybacteroides amylolyticum</name>
    <dbReference type="NCBI Taxonomy" id="294699"/>
    <lineage>
        <taxon>Bacteria</taxon>
        <taxon>Bacillati</taxon>
        <taxon>Bacillota</taxon>
        <taxon>Bacilli</taxon>
        <taxon>Bacillales</taxon>
        <taxon>Anoxybacillaceae</taxon>
        <taxon>Anoxybacteroides</taxon>
    </lineage>
</organism>
<dbReference type="Proteomes" id="UP000076865">
    <property type="component" value="Chromosome"/>
</dbReference>
<dbReference type="AlphaFoldDB" id="A0A160F3P2"/>
<reference evidence="1 2" key="1">
    <citation type="journal article" date="2006" name="Syst. Appl. Microbiol.">
        <title>Anoxybacillus amylolyticus sp. nov., a thermophilic amylase producing bacterium isolated from Mount Rittmann (Antarctica).</title>
        <authorList>
            <person name="Poli A."/>
            <person name="Esposito E."/>
            <person name="Lama L."/>
            <person name="Orlando P."/>
            <person name="Nicolaus G."/>
            <person name="de Appolonia F."/>
            <person name="Gambacorta A."/>
            <person name="Nicolaus B."/>
        </authorList>
    </citation>
    <scope>NUCLEOTIDE SEQUENCE [LARGE SCALE GENOMIC DNA]</scope>
    <source>
        <strain evidence="1 2">DSM 15939</strain>
    </source>
</reference>
<keyword evidence="2" id="KW-1185">Reference proteome</keyword>
<dbReference type="PATRIC" id="fig|294699.3.peg.292"/>
<proteinExistence type="predicted"/>
<evidence type="ECO:0000313" key="1">
    <source>
        <dbReference type="EMBL" id="ANB60223.1"/>
    </source>
</evidence>
<evidence type="ECO:0000313" key="2">
    <source>
        <dbReference type="Proteomes" id="UP000076865"/>
    </source>
</evidence>
<dbReference type="KEGG" id="aamy:GFC30_307"/>
<gene>
    <name evidence="1" type="ORF">GFC30_307</name>
</gene>
<name>A0A160F3P2_9BACL</name>
<accession>A0A160F3P2</accession>
<evidence type="ECO:0008006" key="3">
    <source>
        <dbReference type="Google" id="ProtNLM"/>
    </source>
</evidence>
<dbReference type="EMBL" id="CP015438">
    <property type="protein sequence ID" value="ANB60223.1"/>
    <property type="molecule type" value="Genomic_DNA"/>
</dbReference>
<dbReference type="OrthoDB" id="6454134at2"/>
<protein>
    <recommendedName>
        <fullName evidence="3">Phosphoribosylaminoimidazole synthetase</fullName>
    </recommendedName>
</protein>